<accession>A6K3C7</accession>
<dbReference type="Proteomes" id="UP000234681">
    <property type="component" value="Chromosome 2"/>
</dbReference>
<evidence type="ECO:0000313" key="2">
    <source>
        <dbReference type="Proteomes" id="UP000234681"/>
    </source>
</evidence>
<dbReference type="EMBL" id="CH474015">
    <property type="protein sequence ID" value="EDL85573.1"/>
    <property type="molecule type" value="Genomic_DNA"/>
</dbReference>
<proteinExistence type="predicted"/>
<dbReference type="AlphaFoldDB" id="A6K3C7"/>
<evidence type="ECO:0000313" key="1">
    <source>
        <dbReference type="EMBL" id="EDL85573.1"/>
    </source>
</evidence>
<organism evidence="1 2">
    <name type="scientific">Rattus norvegicus</name>
    <name type="common">Rat</name>
    <dbReference type="NCBI Taxonomy" id="10116"/>
    <lineage>
        <taxon>Eukaryota</taxon>
        <taxon>Metazoa</taxon>
        <taxon>Chordata</taxon>
        <taxon>Craniata</taxon>
        <taxon>Vertebrata</taxon>
        <taxon>Euteleostomi</taxon>
        <taxon>Mammalia</taxon>
        <taxon>Eutheria</taxon>
        <taxon>Euarchontoglires</taxon>
        <taxon>Glires</taxon>
        <taxon>Rodentia</taxon>
        <taxon>Myomorpha</taxon>
        <taxon>Muroidea</taxon>
        <taxon>Muridae</taxon>
        <taxon>Murinae</taxon>
        <taxon>Rattus</taxon>
    </lineage>
</organism>
<name>A6K3C7_RAT</name>
<reference evidence="1 2" key="1">
    <citation type="submission" date="2005-09" db="EMBL/GenBank/DDBJ databases">
        <authorList>
            <person name="Mural R.J."/>
            <person name="Li P.W."/>
            <person name="Adams M.D."/>
            <person name="Amanatides P.G."/>
            <person name="Baden-Tillson H."/>
            <person name="Barnstead M."/>
            <person name="Chin S.H."/>
            <person name="Dew I."/>
            <person name="Evans C.A."/>
            <person name="Ferriera S."/>
            <person name="Flanigan M."/>
            <person name="Fosler C."/>
            <person name="Glodek A."/>
            <person name="Gu Z."/>
            <person name="Holt R.A."/>
            <person name="Jennings D."/>
            <person name="Kraft C.L."/>
            <person name="Lu F."/>
            <person name="Nguyen T."/>
            <person name="Nusskern D.R."/>
            <person name="Pfannkoch C.M."/>
            <person name="Sitter C."/>
            <person name="Sutton G.G."/>
            <person name="Venter J.C."/>
            <person name="Wang Z."/>
            <person name="Woodage T."/>
            <person name="Zheng X.H."/>
            <person name="Zhong F."/>
        </authorList>
    </citation>
    <scope>NUCLEOTIDE SEQUENCE [LARGE SCALE GENOMIC DNA]</scope>
    <source>
        <strain>BN</strain>
        <strain evidence="2">Sprague-Dawley</strain>
    </source>
</reference>
<gene>
    <name evidence="1" type="ORF">rCG_51798</name>
</gene>
<sequence length="38" mass="4354">MYGTVTVHTGGRKLPQSLDLSGQEFLIHSWSCFEDQER</sequence>
<protein>
    <submittedName>
        <fullName evidence="1">RCG51798</fullName>
    </submittedName>
</protein>